<keyword evidence="4 6" id="KW-0862">Zinc</keyword>
<comment type="caution">
    <text evidence="10">The sequence shown here is derived from an EMBL/GenBank/DDBJ whole genome shotgun (WGS) entry which is preliminary data.</text>
</comment>
<organism evidence="10 11">
    <name type="scientific">Bacillus spongiae</name>
    <dbReference type="NCBI Taxonomy" id="2683610"/>
    <lineage>
        <taxon>Bacteria</taxon>
        <taxon>Bacillati</taxon>
        <taxon>Bacillota</taxon>
        <taxon>Bacilli</taxon>
        <taxon>Bacillales</taxon>
        <taxon>Bacillaceae</taxon>
        <taxon>Bacillus</taxon>
    </lineage>
</organism>
<dbReference type="CDD" id="cd09607">
    <property type="entry name" value="M3B_PepF"/>
    <property type="match status" value="1"/>
</dbReference>
<keyword evidence="7" id="KW-0175">Coiled coil</keyword>
<evidence type="ECO:0000256" key="1">
    <source>
        <dbReference type="ARBA" id="ARBA00022670"/>
    </source>
</evidence>
<dbReference type="InterPro" id="IPR001567">
    <property type="entry name" value="Pept_M3A_M3B_dom"/>
</dbReference>
<dbReference type="InterPro" id="IPR013647">
    <property type="entry name" value="OligopepF_N_dom"/>
</dbReference>
<protein>
    <submittedName>
        <fullName evidence="10">M3 family oligoendopeptidase</fullName>
        <ecNumber evidence="10">3.4.-.-</ecNumber>
    </submittedName>
</protein>
<feature type="domain" description="Oligopeptidase F N-terminal" evidence="9">
    <location>
        <begin position="116"/>
        <end position="178"/>
    </location>
</feature>
<name>A0ABU8HKK5_9BACI</name>
<dbReference type="InterPro" id="IPR034006">
    <property type="entry name" value="M3B_PepF_2"/>
</dbReference>
<dbReference type="Pfam" id="PF01432">
    <property type="entry name" value="Peptidase_M3"/>
    <property type="match status" value="1"/>
</dbReference>
<dbReference type="InterPro" id="IPR042088">
    <property type="entry name" value="OligoPept_F_C"/>
</dbReference>
<dbReference type="RefSeq" id="WP_336589135.1">
    <property type="nucleotide sequence ID" value="NZ_JBBAXC010000036.1"/>
</dbReference>
<dbReference type="PANTHER" id="PTHR34217:SF1">
    <property type="entry name" value="CARBOXYPEPTIDASE 1"/>
    <property type="match status" value="1"/>
</dbReference>
<keyword evidence="3 6" id="KW-0378">Hydrolase</keyword>
<evidence type="ECO:0000256" key="2">
    <source>
        <dbReference type="ARBA" id="ARBA00022723"/>
    </source>
</evidence>
<dbReference type="PANTHER" id="PTHR34217">
    <property type="entry name" value="METAL-DEPENDENT CARBOXYPEPTIDASE"/>
    <property type="match status" value="1"/>
</dbReference>
<evidence type="ECO:0000313" key="10">
    <source>
        <dbReference type="EMBL" id="MEI5909691.1"/>
    </source>
</evidence>
<dbReference type="SUPFAM" id="SSF55486">
    <property type="entry name" value="Metalloproteases ('zincins'), catalytic domain"/>
    <property type="match status" value="1"/>
</dbReference>
<keyword evidence="1 6" id="KW-0645">Protease</keyword>
<evidence type="ECO:0000256" key="5">
    <source>
        <dbReference type="ARBA" id="ARBA00023049"/>
    </source>
</evidence>
<evidence type="ECO:0000256" key="7">
    <source>
        <dbReference type="SAM" id="Coils"/>
    </source>
</evidence>
<comment type="similarity">
    <text evidence="6">Belongs to the peptidase M3 family.</text>
</comment>
<dbReference type="GO" id="GO:0016787">
    <property type="term" value="F:hydrolase activity"/>
    <property type="evidence" value="ECO:0007669"/>
    <property type="project" value="UniProtKB-KW"/>
</dbReference>
<accession>A0ABU8HKK5</accession>
<comment type="cofactor">
    <cofactor evidence="6">
        <name>Zn(2+)</name>
        <dbReference type="ChEBI" id="CHEBI:29105"/>
    </cofactor>
    <text evidence="6">Binds 1 zinc ion.</text>
</comment>
<dbReference type="Proteomes" id="UP001312865">
    <property type="component" value="Unassembled WGS sequence"/>
</dbReference>
<proteinExistence type="inferred from homology"/>
<dbReference type="EC" id="3.4.-.-" evidence="10"/>
<dbReference type="InterPro" id="IPR001333">
    <property type="entry name" value="Peptidase_M32_Taq"/>
</dbReference>
<dbReference type="Gene3D" id="1.20.140.70">
    <property type="entry name" value="Oligopeptidase f, N-terminal domain"/>
    <property type="match status" value="1"/>
</dbReference>
<dbReference type="Pfam" id="PF08439">
    <property type="entry name" value="Peptidase_M3_N"/>
    <property type="match status" value="1"/>
</dbReference>
<evidence type="ECO:0000256" key="6">
    <source>
        <dbReference type="RuleBase" id="RU003435"/>
    </source>
</evidence>
<evidence type="ECO:0000256" key="3">
    <source>
        <dbReference type="ARBA" id="ARBA00022801"/>
    </source>
</evidence>
<dbReference type="Gene3D" id="1.10.1370.20">
    <property type="entry name" value="Oligoendopeptidase f, C-terminal domain"/>
    <property type="match status" value="1"/>
</dbReference>
<evidence type="ECO:0000313" key="11">
    <source>
        <dbReference type="Proteomes" id="UP001312865"/>
    </source>
</evidence>
<keyword evidence="5 6" id="KW-0482">Metalloprotease</keyword>
<gene>
    <name evidence="10" type="ORF">WAK64_22115</name>
</gene>
<keyword evidence="2 6" id="KW-0479">Metal-binding</keyword>
<sequence length="599" mass="69802">MEKIISQNWDLDRLYFGGIHHGQIKEKMISLNDEINELLKKVQAYNASNGRGNIERLSEILQEVQLMVSTWEELDDFLICLQSEDVTNVSVSNLMSFCSEIKANLMSVQGELDQSLLNLSEQSWQNFIQQESIEPIRFYLEEKREAANSRLSLEIENIISALSINGFKAWRNHYEQLINQVKIPVQVNGKEELVPYGQALHQSMFSNERRERKQAAESVQKVFEKSADSFSSILNAIAGYRLKMYEQRGWPMLKETLGQNRISEESLHMMVSTIKQHHNMVGRFIKRKSIIDKLEEIAWYDMNIPSFTSDKQIPYEEAKRLIISQFHQFSPKLGEFAENAFEAGWIEAEDRPNKAMRGFCASMPRSKESRIFYAFRGTYQDVVVLAHELGHAYHNVILHEELPFAQEKGTSVAETSSTFMENFVLDAAIERAKTRKEKLTLLEMKILNELKYVATVPTMFEFEVKFYEKRKKGFVTTEEIKALMLQLENDAYGGLIKEIDLYKWIYIQHFYSTEKPFYNIPYTIGYLFSNGIYMLAKEKGSLFHKQYDHLLRNTGRMTVEQLASAYLNKELNEKGFWETSLKPLEEAIEEYIVLTEEMI</sequence>
<dbReference type="EMBL" id="JBBAXC010000036">
    <property type="protein sequence ID" value="MEI5909691.1"/>
    <property type="molecule type" value="Genomic_DNA"/>
</dbReference>
<feature type="coiled-coil region" evidence="7">
    <location>
        <begin position="21"/>
        <end position="48"/>
    </location>
</feature>
<evidence type="ECO:0000259" key="8">
    <source>
        <dbReference type="Pfam" id="PF01432"/>
    </source>
</evidence>
<keyword evidence="11" id="KW-1185">Reference proteome</keyword>
<evidence type="ECO:0000259" key="9">
    <source>
        <dbReference type="Pfam" id="PF08439"/>
    </source>
</evidence>
<evidence type="ECO:0000256" key="4">
    <source>
        <dbReference type="ARBA" id="ARBA00022833"/>
    </source>
</evidence>
<reference evidence="10 11" key="1">
    <citation type="journal article" date="2018" name="J. Microbiol.">
        <title>Bacillus spongiae sp. nov., isolated from sponge of Jeju Island.</title>
        <authorList>
            <person name="Lee G.E."/>
            <person name="Im W.T."/>
            <person name="Park J.S."/>
        </authorList>
    </citation>
    <scope>NUCLEOTIDE SEQUENCE [LARGE SCALE GENOMIC DNA]</scope>
    <source>
        <strain evidence="10 11">135PIL107-10</strain>
    </source>
</reference>
<feature type="domain" description="Peptidase M3A/M3B catalytic" evidence="8">
    <location>
        <begin position="207"/>
        <end position="574"/>
    </location>
</feature>